<proteinExistence type="predicted"/>
<gene>
    <name evidence="2" type="ORF">CHR90_07500</name>
</gene>
<dbReference type="AlphaFoldDB" id="A0A255XQM9"/>
<name>A0A255XQM9_9PROT</name>
<feature type="transmembrane region" description="Helical" evidence="1">
    <location>
        <begin position="255"/>
        <end position="274"/>
    </location>
</feature>
<dbReference type="InterPro" id="IPR010266">
    <property type="entry name" value="NnrS"/>
</dbReference>
<feature type="transmembrane region" description="Helical" evidence="1">
    <location>
        <begin position="372"/>
        <end position="393"/>
    </location>
</feature>
<reference evidence="2 3" key="1">
    <citation type="submission" date="2017-07" db="EMBL/GenBank/DDBJ databases">
        <title>Elstera cyanobacteriorum sp. nov., a novel bacterium isolated from cyanobacterial aggregates in a eutrophic lake.</title>
        <authorList>
            <person name="Cai H."/>
        </authorList>
    </citation>
    <scope>NUCLEOTIDE SEQUENCE [LARGE SCALE GENOMIC DNA]</scope>
    <source>
        <strain evidence="2 3">TH019</strain>
    </source>
</reference>
<feature type="transmembrane region" description="Helical" evidence="1">
    <location>
        <begin position="188"/>
        <end position="210"/>
    </location>
</feature>
<accession>A0A255XQM9</accession>
<feature type="transmembrane region" description="Helical" evidence="1">
    <location>
        <begin position="286"/>
        <end position="310"/>
    </location>
</feature>
<feature type="transmembrane region" description="Helical" evidence="1">
    <location>
        <begin position="154"/>
        <end position="176"/>
    </location>
</feature>
<feature type="transmembrane region" description="Helical" evidence="1">
    <location>
        <begin position="100"/>
        <end position="118"/>
    </location>
</feature>
<feature type="transmembrane region" description="Helical" evidence="1">
    <location>
        <begin position="124"/>
        <end position="142"/>
    </location>
</feature>
<dbReference type="Pfam" id="PF05940">
    <property type="entry name" value="NnrS"/>
    <property type="match status" value="1"/>
</dbReference>
<keyword evidence="1" id="KW-0812">Transmembrane</keyword>
<evidence type="ECO:0000313" key="2">
    <source>
        <dbReference type="EMBL" id="OYQ19278.1"/>
    </source>
</evidence>
<protein>
    <recommendedName>
        <fullName evidence="4">NnrS family protein</fullName>
    </recommendedName>
</protein>
<dbReference type="Proteomes" id="UP000216361">
    <property type="component" value="Unassembled WGS sequence"/>
</dbReference>
<feature type="transmembrane region" description="Helical" evidence="1">
    <location>
        <begin position="70"/>
        <end position="88"/>
    </location>
</feature>
<keyword evidence="3" id="KW-1185">Reference proteome</keyword>
<evidence type="ECO:0000256" key="1">
    <source>
        <dbReference type="SAM" id="Phobius"/>
    </source>
</evidence>
<comment type="caution">
    <text evidence="2">The sequence shown here is derived from an EMBL/GenBank/DDBJ whole genome shotgun (WGS) entry which is preliminary data.</text>
</comment>
<keyword evidence="1" id="KW-0472">Membrane</keyword>
<evidence type="ECO:0000313" key="3">
    <source>
        <dbReference type="Proteomes" id="UP000216361"/>
    </source>
</evidence>
<feature type="transmembrane region" description="Helical" evidence="1">
    <location>
        <begin position="316"/>
        <end position="336"/>
    </location>
</feature>
<dbReference type="OrthoDB" id="9770040at2"/>
<dbReference type="EMBL" id="NOXS01000031">
    <property type="protein sequence ID" value="OYQ19278.1"/>
    <property type="molecule type" value="Genomic_DNA"/>
</dbReference>
<organism evidence="2 3">
    <name type="scientific">Elstera cyanobacteriorum</name>
    <dbReference type="NCBI Taxonomy" id="2022747"/>
    <lineage>
        <taxon>Bacteria</taxon>
        <taxon>Pseudomonadati</taxon>
        <taxon>Pseudomonadota</taxon>
        <taxon>Alphaproteobacteria</taxon>
        <taxon>Rhodospirillales</taxon>
        <taxon>Rhodospirillaceae</taxon>
        <taxon>Elstera</taxon>
    </lineage>
</organism>
<feature type="transmembrane region" description="Helical" evidence="1">
    <location>
        <begin position="32"/>
        <end position="50"/>
    </location>
</feature>
<keyword evidence="1" id="KW-1133">Transmembrane helix</keyword>
<evidence type="ECO:0008006" key="4">
    <source>
        <dbReference type="Google" id="ProtNLM"/>
    </source>
</evidence>
<sequence length="409" mass="44076">MRLIQRHPEPSSLRDRLVARGRWGFAVPHRPLFLGAALLASLSVPLWLAAQAMGVSDLAGLPPRLWHTREMLFGFLPAVVAGYLLSVMPNRSRRLPRHGVPLAGLVFLWLLARLPLPAPLMTPGILVIIDAAFPAAVLGALLREARFPGPWPHWPEIGAVAVLTVGCGASRALFLLETYPQFWQLWPGTLRAALTLALWLIFLVGGRLTPSLTRSACLDRKCRMAIAAPNGFDRWIMAVTLPALGLIVADLQSPAVALVLAVVGGLHLARLARWRGWLPLPLKVRALHFGYAWASLSVLLAAVAACGWTSGDTARHAAAVGALGTMSLAVMVRLATTLGPLPRADLRWCRSALALILLATPLRLTAGPTPSPLLWFAAIAWSLGWACSARALAQGWLSRPRPSDTARPL</sequence>